<dbReference type="Gene3D" id="3.40.50.720">
    <property type="entry name" value="NAD(P)-binding Rossmann-like Domain"/>
    <property type="match status" value="1"/>
</dbReference>
<dbReference type="SUPFAM" id="SSF48179">
    <property type="entry name" value="6-phosphogluconate dehydrogenase C-terminal domain-like"/>
    <property type="match status" value="1"/>
</dbReference>
<dbReference type="PANTHER" id="PTHR43580">
    <property type="entry name" value="OXIDOREDUCTASE GLYR1-RELATED"/>
    <property type="match status" value="1"/>
</dbReference>
<dbReference type="OMA" id="NALGCEY"/>
<evidence type="ECO:0000256" key="1">
    <source>
        <dbReference type="ARBA" id="ARBA00007598"/>
    </source>
</evidence>
<feature type="domain" description="6-phosphogluconate dehydrogenase NADP-binding" evidence="2">
    <location>
        <begin position="105"/>
        <end position="280"/>
    </location>
</feature>
<dbReference type="GO" id="GO:0051287">
    <property type="term" value="F:NAD binding"/>
    <property type="evidence" value="ECO:0007669"/>
    <property type="project" value="InterPro"/>
</dbReference>
<gene>
    <name evidence="4" type="ORF">CYME_CMJ086C</name>
</gene>
<dbReference type="PANTHER" id="PTHR43580:SF2">
    <property type="entry name" value="CYTOKINE-LIKE NUCLEAR FACTOR N-PAC"/>
    <property type="match status" value="1"/>
</dbReference>
<dbReference type="InterPro" id="IPR002204">
    <property type="entry name" value="3-OH-isobutyrate_DH-rel_CS"/>
</dbReference>
<dbReference type="Pfam" id="PF14833">
    <property type="entry name" value="NAD_binding_11"/>
    <property type="match status" value="1"/>
</dbReference>
<dbReference type="KEGG" id="cme:CYME_CMJ086C"/>
<keyword evidence="5" id="KW-1185">Reference proteome</keyword>
<dbReference type="EMBL" id="AP006492">
    <property type="protein sequence ID" value="BAM80223.1"/>
    <property type="molecule type" value="Genomic_DNA"/>
</dbReference>
<dbReference type="InterPro" id="IPR006115">
    <property type="entry name" value="6PGDH_NADP-bd"/>
</dbReference>
<evidence type="ECO:0000259" key="2">
    <source>
        <dbReference type="Pfam" id="PF03446"/>
    </source>
</evidence>
<protein>
    <submittedName>
        <fullName evidence="4">Probable gamma hydroxybutyrate dehydrogenase</fullName>
    </submittedName>
</protein>
<dbReference type="InterPro" id="IPR029154">
    <property type="entry name" value="HIBADH-like_NADP-bd"/>
</dbReference>
<dbReference type="STRING" id="280699.M1VHA3"/>
<dbReference type="GeneID" id="16994171"/>
<name>M1VHA3_CYAM1</name>
<dbReference type="OrthoDB" id="435038at2759"/>
<dbReference type="Pfam" id="PF03446">
    <property type="entry name" value="NAD_binding_2"/>
    <property type="match status" value="1"/>
</dbReference>
<dbReference type="AlphaFoldDB" id="M1VHA3"/>
<accession>M1VHA3</accession>
<comment type="similarity">
    <text evidence="1">Belongs to the HIBADH-related family. NP60 subfamily.</text>
</comment>
<dbReference type="GO" id="GO:0050661">
    <property type="term" value="F:NADP binding"/>
    <property type="evidence" value="ECO:0007669"/>
    <property type="project" value="InterPro"/>
</dbReference>
<reference evidence="4 5" key="1">
    <citation type="journal article" date="2004" name="Nature">
        <title>Genome sequence of the ultrasmall unicellular red alga Cyanidioschyzon merolae 10D.</title>
        <authorList>
            <person name="Matsuzaki M."/>
            <person name="Misumi O."/>
            <person name="Shin-i T."/>
            <person name="Maruyama S."/>
            <person name="Takahara M."/>
            <person name="Miyagishima S."/>
            <person name="Mori T."/>
            <person name="Nishida K."/>
            <person name="Yagisawa F."/>
            <person name="Nishida K."/>
            <person name="Yoshida Y."/>
            <person name="Nishimura Y."/>
            <person name="Nakao S."/>
            <person name="Kobayashi T."/>
            <person name="Momoyama Y."/>
            <person name="Higashiyama T."/>
            <person name="Minoda A."/>
            <person name="Sano M."/>
            <person name="Nomoto H."/>
            <person name="Oishi K."/>
            <person name="Hayashi H."/>
            <person name="Ohta F."/>
            <person name="Nishizaka S."/>
            <person name="Haga S."/>
            <person name="Miura S."/>
            <person name="Morishita T."/>
            <person name="Kabeya Y."/>
            <person name="Terasawa K."/>
            <person name="Suzuki Y."/>
            <person name="Ishii Y."/>
            <person name="Asakawa S."/>
            <person name="Takano H."/>
            <person name="Ohta N."/>
            <person name="Kuroiwa H."/>
            <person name="Tanaka K."/>
            <person name="Shimizu N."/>
            <person name="Sugano S."/>
            <person name="Sato N."/>
            <person name="Nozaki H."/>
            <person name="Ogasawara N."/>
            <person name="Kohara Y."/>
            <person name="Kuroiwa T."/>
        </authorList>
    </citation>
    <scope>NUCLEOTIDE SEQUENCE [LARGE SCALE GENOMIC DNA]</scope>
    <source>
        <strain evidence="4 5">10D</strain>
    </source>
</reference>
<sequence length="415" mass="44877">MPRMCSESGALFRAPTAFATPCALNSVQRPSRQLRSKVTDDSNWPPQKAWVSAHRLPRFSWRRRFERPLAGTQSPRTLHNSLELTACMHGEASAPDRKGATMSAVGFIGLGIMGSGMARNLFRAGHSLYVWNRTRSAAEAFAKELVNEQCGESKGYSSGNAQVHVADSPRSVAGACNVIYSMLSTPEAALSVHLDAERGTVQELGPQKMLIECSTLDVSTMERLSEAVHQRGALFLEAPVSGSKVPAQTGTLIFLCSGDRAAYDRVASSGLDVMGKASFFLGERCGVGTKMKIVVNMIMGSMMVALAEGASLAESCGLSTETLNEILGLGAMNSPLFSMKLPNMISSQYEAHFPLKHQQKDLRFAISLGDEMEQWLPLSAIANEVFKAAQASGFGDYDFSAVVEALRNKKRRPSN</sequence>
<dbReference type="Gene3D" id="1.10.1040.10">
    <property type="entry name" value="N-(1-d-carboxylethyl)-l-norvaline Dehydrogenase, domain 2"/>
    <property type="match status" value="1"/>
</dbReference>
<dbReference type="eggNOG" id="KOG0409">
    <property type="taxonomic scope" value="Eukaryota"/>
</dbReference>
<feature type="domain" description="3-hydroxyisobutyrate dehydrogenase-like NAD-binding" evidence="3">
    <location>
        <begin position="286"/>
        <end position="405"/>
    </location>
</feature>
<dbReference type="RefSeq" id="XP_005534830.1">
    <property type="nucleotide sequence ID" value="XM_005534773.1"/>
</dbReference>
<dbReference type="Gramene" id="CMJ086CT">
    <property type="protein sequence ID" value="CMJ086CT"/>
    <property type="gene ID" value="CMJ086C"/>
</dbReference>
<dbReference type="HOGENOM" id="CLU_035117_0_0_1"/>
<proteinExistence type="inferred from homology"/>
<evidence type="ECO:0000259" key="3">
    <source>
        <dbReference type="Pfam" id="PF14833"/>
    </source>
</evidence>
<dbReference type="InterPro" id="IPR008927">
    <property type="entry name" value="6-PGluconate_DH-like_C_sf"/>
</dbReference>
<dbReference type="GO" id="GO:0016491">
    <property type="term" value="F:oxidoreductase activity"/>
    <property type="evidence" value="ECO:0007669"/>
    <property type="project" value="InterPro"/>
</dbReference>
<dbReference type="SUPFAM" id="SSF51735">
    <property type="entry name" value="NAD(P)-binding Rossmann-fold domains"/>
    <property type="match status" value="1"/>
</dbReference>
<dbReference type="InterPro" id="IPR051265">
    <property type="entry name" value="HIBADH-related_NP60_sf"/>
</dbReference>
<dbReference type="Proteomes" id="UP000007014">
    <property type="component" value="Chromosome 10"/>
</dbReference>
<reference evidence="4 5" key="2">
    <citation type="journal article" date="2007" name="BMC Biol.">
        <title>A 100%-complete sequence reveals unusually simple genomic features in the hot-spring red alga Cyanidioschyzon merolae.</title>
        <authorList>
            <person name="Nozaki H."/>
            <person name="Takano H."/>
            <person name="Misumi O."/>
            <person name="Terasawa K."/>
            <person name="Matsuzaki M."/>
            <person name="Maruyama S."/>
            <person name="Nishida K."/>
            <person name="Yagisawa F."/>
            <person name="Yoshida Y."/>
            <person name="Fujiwara T."/>
            <person name="Takio S."/>
            <person name="Tamura K."/>
            <person name="Chung S.J."/>
            <person name="Nakamura S."/>
            <person name="Kuroiwa H."/>
            <person name="Tanaka K."/>
            <person name="Sato N."/>
            <person name="Kuroiwa T."/>
        </authorList>
    </citation>
    <scope>NUCLEOTIDE SEQUENCE [LARGE SCALE GENOMIC DNA]</scope>
    <source>
        <strain evidence="4 5">10D</strain>
    </source>
</reference>
<evidence type="ECO:0000313" key="4">
    <source>
        <dbReference type="EMBL" id="BAM80223.1"/>
    </source>
</evidence>
<organism evidence="4 5">
    <name type="scientific">Cyanidioschyzon merolae (strain NIES-3377 / 10D)</name>
    <name type="common">Unicellular red alga</name>
    <dbReference type="NCBI Taxonomy" id="280699"/>
    <lineage>
        <taxon>Eukaryota</taxon>
        <taxon>Rhodophyta</taxon>
        <taxon>Bangiophyceae</taxon>
        <taxon>Cyanidiales</taxon>
        <taxon>Cyanidiaceae</taxon>
        <taxon>Cyanidioschyzon</taxon>
    </lineage>
</organism>
<dbReference type="InterPro" id="IPR013328">
    <property type="entry name" value="6PGD_dom2"/>
</dbReference>
<evidence type="ECO:0000313" key="5">
    <source>
        <dbReference type="Proteomes" id="UP000007014"/>
    </source>
</evidence>
<dbReference type="PROSITE" id="PS00895">
    <property type="entry name" value="3_HYDROXYISOBUT_DH"/>
    <property type="match status" value="1"/>
</dbReference>
<dbReference type="InterPro" id="IPR036291">
    <property type="entry name" value="NAD(P)-bd_dom_sf"/>
</dbReference>